<feature type="region of interest" description="Disordered" evidence="2">
    <location>
        <begin position="1"/>
        <end position="29"/>
    </location>
</feature>
<feature type="compositionally biased region" description="Basic and acidic residues" evidence="2">
    <location>
        <begin position="11"/>
        <end position="27"/>
    </location>
</feature>
<sequence>MVVGGVTGMESPRENREFKKSKERGPQDEVDFFDESLDEHAKSIALESAEAEALDAEKAEREMEALEGLYAATETAEKGITLEQQKAYSEAKQKVEKLQGELAKLEAQLADAKQAPKTFWSRIVGNKTARDLEQKITQKQNEIDEQNMVSAILTVENAMVQDQEVGRGSSKDRIKAPRAQKSGGIKGITS</sequence>
<dbReference type="EMBL" id="PFWT01000009">
    <property type="protein sequence ID" value="PJA46606.1"/>
    <property type="molecule type" value="Genomic_DNA"/>
</dbReference>
<evidence type="ECO:0000313" key="3">
    <source>
        <dbReference type="EMBL" id="PJA46606.1"/>
    </source>
</evidence>
<protein>
    <submittedName>
        <fullName evidence="3">Uncharacterized protein</fullName>
    </submittedName>
</protein>
<dbReference type="Proteomes" id="UP000231263">
    <property type="component" value="Unassembled WGS sequence"/>
</dbReference>
<reference evidence="4" key="1">
    <citation type="submission" date="2017-09" db="EMBL/GenBank/DDBJ databases">
        <title>Depth-based differentiation of microbial function through sediment-hosted aquifers and enrichment of novel symbionts in the deep terrestrial subsurface.</title>
        <authorList>
            <person name="Probst A.J."/>
            <person name="Ladd B."/>
            <person name="Jarett J.K."/>
            <person name="Geller-Mcgrath D.E."/>
            <person name="Sieber C.M.K."/>
            <person name="Emerson J.B."/>
            <person name="Anantharaman K."/>
            <person name="Thomas B.C."/>
            <person name="Malmstrom R."/>
            <person name="Stieglmeier M."/>
            <person name="Klingl A."/>
            <person name="Woyke T."/>
            <person name="Ryan C.M."/>
            <person name="Banfield J.F."/>
        </authorList>
    </citation>
    <scope>NUCLEOTIDE SEQUENCE [LARGE SCALE GENOMIC DNA]</scope>
</reference>
<feature type="region of interest" description="Disordered" evidence="2">
    <location>
        <begin position="164"/>
        <end position="190"/>
    </location>
</feature>
<evidence type="ECO:0000256" key="2">
    <source>
        <dbReference type="SAM" id="MobiDB-lite"/>
    </source>
</evidence>
<comment type="caution">
    <text evidence="3">The sequence shown here is derived from an EMBL/GenBank/DDBJ whole genome shotgun (WGS) entry which is preliminary data.</text>
</comment>
<keyword evidence="1" id="KW-0175">Coiled coil</keyword>
<feature type="coiled-coil region" evidence="1">
    <location>
        <begin position="46"/>
        <end position="149"/>
    </location>
</feature>
<accession>A0A2M7XFU2</accession>
<proteinExistence type="predicted"/>
<evidence type="ECO:0000313" key="4">
    <source>
        <dbReference type="Proteomes" id="UP000231263"/>
    </source>
</evidence>
<evidence type="ECO:0000256" key="1">
    <source>
        <dbReference type="SAM" id="Coils"/>
    </source>
</evidence>
<gene>
    <name evidence="3" type="ORF">CO173_02450</name>
</gene>
<dbReference type="AlphaFoldDB" id="A0A2M7XFU2"/>
<organism evidence="3 4">
    <name type="scientific">Candidatus Uhrbacteria bacterium CG_4_9_14_3_um_filter_41_35</name>
    <dbReference type="NCBI Taxonomy" id="1975034"/>
    <lineage>
        <taxon>Bacteria</taxon>
        <taxon>Candidatus Uhriibacteriota</taxon>
    </lineage>
</organism>
<name>A0A2M7XFU2_9BACT</name>